<evidence type="ECO:0000256" key="4">
    <source>
        <dbReference type="ARBA" id="ARBA00022964"/>
    </source>
</evidence>
<dbReference type="InterPro" id="IPR003819">
    <property type="entry name" value="TauD/TfdA-like"/>
</dbReference>
<evidence type="ECO:0000256" key="5">
    <source>
        <dbReference type="ARBA" id="ARBA00023002"/>
    </source>
</evidence>
<accession>A0A067MUK0</accession>
<organism evidence="9 10">
    <name type="scientific">Botryobasidium botryosum (strain FD-172 SS1)</name>
    <dbReference type="NCBI Taxonomy" id="930990"/>
    <lineage>
        <taxon>Eukaryota</taxon>
        <taxon>Fungi</taxon>
        <taxon>Dikarya</taxon>
        <taxon>Basidiomycota</taxon>
        <taxon>Agaricomycotina</taxon>
        <taxon>Agaricomycetes</taxon>
        <taxon>Cantharellales</taxon>
        <taxon>Botryobasidiaceae</taxon>
        <taxon>Botryobasidium</taxon>
    </lineage>
</organism>
<dbReference type="GO" id="GO:0046872">
    <property type="term" value="F:metal ion binding"/>
    <property type="evidence" value="ECO:0007669"/>
    <property type="project" value="UniProtKB-KW"/>
</dbReference>
<dbReference type="InterPro" id="IPR042098">
    <property type="entry name" value="TauD-like_sf"/>
</dbReference>
<reference evidence="10" key="1">
    <citation type="journal article" date="2014" name="Proc. Natl. Acad. Sci. U.S.A.">
        <title>Extensive sampling of basidiomycete genomes demonstrates inadequacy of the white-rot/brown-rot paradigm for wood decay fungi.</title>
        <authorList>
            <person name="Riley R."/>
            <person name="Salamov A.A."/>
            <person name="Brown D.W."/>
            <person name="Nagy L.G."/>
            <person name="Floudas D."/>
            <person name="Held B.W."/>
            <person name="Levasseur A."/>
            <person name="Lombard V."/>
            <person name="Morin E."/>
            <person name="Otillar R."/>
            <person name="Lindquist E.A."/>
            <person name="Sun H."/>
            <person name="LaButti K.M."/>
            <person name="Schmutz J."/>
            <person name="Jabbour D."/>
            <person name="Luo H."/>
            <person name="Baker S.E."/>
            <person name="Pisabarro A.G."/>
            <person name="Walton J.D."/>
            <person name="Blanchette R.A."/>
            <person name="Henrissat B."/>
            <person name="Martin F."/>
            <person name="Cullen D."/>
            <person name="Hibbett D.S."/>
            <person name="Grigoriev I.V."/>
        </authorList>
    </citation>
    <scope>NUCLEOTIDE SEQUENCE [LARGE SCALE GENOMIC DNA]</scope>
    <source>
        <strain evidence="10">FD-172 SS1</strain>
    </source>
</reference>
<evidence type="ECO:0000256" key="1">
    <source>
        <dbReference type="ARBA" id="ARBA00001954"/>
    </source>
</evidence>
<feature type="domain" description="TauD/TfdA-like" evidence="7">
    <location>
        <begin position="175"/>
        <end position="412"/>
    </location>
</feature>
<dbReference type="InParanoid" id="A0A067MUK0"/>
<dbReference type="Pfam" id="PF02668">
    <property type="entry name" value="TauD"/>
    <property type="match status" value="1"/>
</dbReference>
<dbReference type="InterPro" id="IPR010376">
    <property type="entry name" value="GBBH-like_N"/>
</dbReference>
<evidence type="ECO:0000256" key="3">
    <source>
        <dbReference type="ARBA" id="ARBA00022723"/>
    </source>
</evidence>
<evidence type="ECO:0000259" key="7">
    <source>
        <dbReference type="Pfam" id="PF02668"/>
    </source>
</evidence>
<name>A0A067MUK0_BOTB1</name>
<gene>
    <name evidence="9" type="ORF">BOTBODRAFT_104240</name>
</gene>
<evidence type="ECO:0000256" key="6">
    <source>
        <dbReference type="ARBA" id="ARBA00023004"/>
    </source>
</evidence>
<proteinExistence type="inferred from homology"/>
<dbReference type="HOGENOM" id="CLU_021859_0_1_1"/>
<keyword evidence="5" id="KW-0560">Oxidoreductase</keyword>
<evidence type="ECO:0000313" key="10">
    <source>
        <dbReference type="Proteomes" id="UP000027195"/>
    </source>
</evidence>
<evidence type="ECO:0000256" key="2">
    <source>
        <dbReference type="ARBA" id="ARBA00008654"/>
    </source>
</evidence>
<dbReference type="OrthoDB" id="406634at2759"/>
<comment type="cofactor">
    <cofactor evidence="1">
        <name>Fe(2+)</name>
        <dbReference type="ChEBI" id="CHEBI:29033"/>
    </cofactor>
</comment>
<sequence>MQISRLVLGSALASARRSISTQRVTPTLGVSPSSAIITGLSASEPSEKYTFPYVWLRDSCMCPHCVHPSTRQKLHASSDVPLNVRPIPGEDGISLTEEGLRVRWREDSPNTKDIVTHDSIYPTEFLRRRASPSNLKAFNFYQPPVHWTASRIDNTPDLFMPYSDILSSPRALLTAISHLSQYGLLFITGVPNEETSHELCELNKLAELFSEIRETFYGRVWDVRSEVGSKNIAYTDLELGLHMDLLYFQHPPRYQFLHSLRNRSIKGGESFFSDAFSAATTLRRSHPAAFNLLASTPVPFHYINDGHHLHHAHPTMELDPHTPSQIAHINYSPPFQAPLPPSTPSEFYSALKLFSDLVNDPSALFQYTLKEGEAVIFDNRRVLHGRRAFSDAVEPSDGMQEVNANRWLKGCYVEADAILDRGRVLRRRLEKGEI</sequence>
<dbReference type="InterPro" id="IPR050411">
    <property type="entry name" value="AlphaKG_dependent_hydroxylases"/>
</dbReference>
<dbReference type="InterPro" id="IPR038492">
    <property type="entry name" value="GBBH-like_N_sf"/>
</dbReference>
<dbReference type="GO" id="GO:0045329">
    <property type="term" value="P:carnitine biosynthetic process"/>
    <property type="evidence" value="ECO:0007669"/>
    <property type="project" value="TreeGrafter"/>
</dbReference>
<dbReference type="GO" id="GO:0005739">
    <property type="term" value="C:mitochondrion"/>
    <property type="evidence" value="ECO:0007669"/>
    <property type="project" value="TreeGrafter"/>
</dbReference>
<evidence type="ECO:0000313" key="9">
    <source>
        <dbReference type="EMBL" id="KDQ18345.1"/>
    </source>
</evidence>
<dbReference type="Gene3D" id="3.60.130.10">
    <property type="entry name" value="Clavaminate synthase-like"/>
    <property type="match status" value="1"/>
</dbReference>
<dbReference type="Gene3D" id="3.30.2020.30">
    <property type="match status" value="1"/>
</dbReference>
<dbReference type="CDD" id="cd00250">
    <property type="entry name" value="CAS_like"/>
    <property type="match status" value="1"/>
</dbReference>
<keyword evidence="4" id="KW-0223">Dioxygenase</keyword>
<keyword evidence="3" id="KW-0479">Metal-binding</keyword>
<dbReference type="Proteomes" id="UP000027195">
    <property type="component" value="Unassembled WGS sequence"/>
</dbReference>
<dbReference type="STRING" id="930990.A0A067MUK0"/>
<keyword evidence="6" id="KW-0408">Iron</keyword>
<protein>
    <recommendedName>
        <fullName evidence="11">TauD/TfdA-like domain-containing protein</fullName>
    </recommendedName>
</protein>
<dbReference type="PANTHER" id="PTHR10696">
    <property type="entry name" value="GAMMA-BUTYROBETAINE HYDROXYLASE-RELATED"/>
    <property type="match status" value="1"/>
</dbReference>
<keyword evidence="10" id="KW-1185">Reference proteome</keyword>
<dbReference type="GO" id="GO:0016706">
    <property type="term" value="F:2-oxoglutarate-dependent dioxygenase activity"/>
    <property type="evidence" value="ECO:0007669"/>
    <property type="project" value="UniProtKB-ARBA"/>
</dbReference>
<evidence type="ECO:0008006" key="11">
    <source>
        <dbReference type="Google" id="ProtNLM"/>
    </source>
</evidence>
<feature type="domain" description="Gamma-butyrobetaine hydroxylase-like N-terminal" evidence="8">
    <location>
        <begin position="46"/>
        <end position="117"/>
    </location>
</feature>
<dbReference type="Pfam" id="PF06155">
    <property type="entry name" value="GBBH-like_N"/>
    <property type="match status" value="1"/>
</dbReference>
<evidence type="ECO:0000259" key="8">
    <source>
        <dbReference type="Pfam" id="PF06155"/>
    </source>
</evidence>
<dbReference type="PANTHER" id="PTHR10696:SF25">
    <property type="entry name" value="OXIDOREDUCTASE AIM17-RELATED"/>
    <property type="match status" value="1"/>
</dbReference>
<dbReference type="EMBL" id="KL198021">
    <property type="protein sequence ID" value="KDQ18345.1"/>
    <property type="molecule type" value="Genomic_DNA"/>
</dbReference>
<comment type="similarity">
    <text evidence="2">Belongs to the gamma-BBH/TMLD family.</text>
</comment>
<dbReference type="AlphaFoldDB" id="A0A067MUK0"/>
<dbReference type="SUPFAM" id="SSF51197">
    <property type="entry name" value="Clavaminate synthase-like"/>
    <property type="match status" value="1"/>
</dbReference>